<dbReference type="AlphaFoldDB" id="A0AAE3XMU9"/>
<comment type="caution">
    <text evidence="3">The sequence shown here is derived from an EMBL/GenBank/DDBJ whole genome shotgun (WGS) entry which is preliminary data.</text>
</comment>
<name>A0AAE3XMU9_9BACT</name>
<dbReference type="EMBL" id="JAVDQD010000002">
    <property type="protein sequence ID" value="MDR6238814.1"/>
    <property type="molecule type" value="Genomic_DNA"/>
</dbReference>
<organism evidence="3 4">
    <name type="scientific">Aureibacter tunicatorum</name>
    <dbReference type="NCBI Taxonomy" id="866807"/>
    <lineage>
        <taxon>Bacteria</taxon>
        <taxon>Pseudomonadati</taxon>
        <taxon>Bacteroidota</taxon>
        <taxon>Cytophagia</taxon>
        <taxon>Cytophagales</taxon>
        <taxon>Persicobacteraceae</taxon>
        <taxon>Aureibacter</taxon>
    </lineage>
</organism>
<gene>
    <name evidence="3" type="ORF">HNQ88_001851</name>
</gene>
<sequence length="377" mass="44159">MAIQITDPPGMEPIVPFTNELPDKRWGKENANKFLKLLNQFYTDAKCEEFFQSNEALYEEASRRFGLVYDELDLKWYKDFYGQQPKGEFRIVIGLGNGGGNYGPNIVMPDGKDIIYAIMGAYTTDSTGMAVFKIHQYFPTLLHEFNHSFVNHLVEKHHPELKKSGKKNFKPVKDLMISQAYGGWQTMYAESMVRASVIKYLEDHKSKKRDEELTEEISRGFIWTDKLVAKLNEYDQNRKEYPSLESFMPEIIKFFDQTAFEIYELNRQVNNKRPQILDFYPFDNNAKNVDPSIKELVLTMDKNISELNLWISRSYNDNKTYPEAENITFDSETKKLKIEFKKLEANTSYQFKLRQWAIKTEEGYGINDYTVSFDTSK</sequence>
<accession>A0AAE3XMU9</accession>
<protein>
    <recommendedName>
        <fullName evidence="2">SbsA Ig-like domain-containing protein</fullName>
    </recommendedName>
</protein>
<evidence type="ECO:0000313" key="3">
    <source>
        <dbReference type="EMBL" id="MDR6238814.1"/>
    </source>
</evidence>
<feature type="domain" description="SbsA Ig-like" evidence="2">
    <location>
        <begin position="271"/>
        <end position="375"/>
    </location>
</feature>
<dbReference type="InterPro" id="IPR032812">
    <property type="entry name" value="SbsA_Ig"/>
</dbReference>
<evidence type="ECO:0000256" key="1">
    <source>
        <dbReference type="ARBA" id="ARBA00022729"/>
    </source>
</evidence>
<keyword evidence="4" id="KW-1185">Reference proteome</keyword>
<dbReference type="Pfam" id="PF13205">
    <property type="entry name" value="Big_5"/>
    <property type="match status" value="1"/>
</dbReference>
<reference evidence="3" key="1">
    <citation type="submission" date="2023-07" db="EMBL/GenBank/DDBJ databases">
        <title>Genomic Encyclopedia of Type Strains, Phase IV (KMG-IV): sequencing the most valuable type-strain genomes for metagenomic binning, comparative biology and taxonomic classification.</title>
        <authorList>
            <person name="Goeker M."/>
        </authorList>
    </citation>
    <scope>NUCLEOTIDE SEQUENCE</scope>
    <source>
        <strain evidence="3">DSM 26174</strain>
    </source>
</reference>
<evidence type="ECO:0000259" key="2">
    <source>
        <dbReference type="Pfam" id="PF13205"/>
    </source>
</evidence>
<keyword evidence="1" id="KW-0732">Signal</keyword>
<dbReference type="InterPro" id="IPR032560">
    <property type="entry name" value="DUF4932"/>
</dbReference>
<evidence type="ECO:0000313" key="4">
    <source>
        <dbReference type="Proteomes" id="UP001185092"/>
    </source>
</evidence>
<dbReference type="Pfam" id="PF16286">
    <property type="entry name" value="DUF4932"/>
    <property type="match status" value="1"/>
</dbReference>
<proteinExistence type="predicted"/>
<dbReference type="Proteomes" id="UP001185092">
    <property type="component" value="Unassembled WGS sequence"/>
</dbReference>